<comment type="caution">
    <text evidence="7">The sequence shown here is derived from an EMBL/GenBank/DDBJ whole genome shotgun (WGS) entry which is preliminary data.</text>
</comment>
<evidence type="ECO:0000256" key="1">
    <source>
        <dbReference type="ARBA" id="ARBA00010062"/>
    </source>
</evidence>
<proteinExistence type="inferred from homology"/>
<evidence type="ECO:0000256" key="3">
    <source>
        <dbReference type="ARBA" id="ARBA00022729"/>
    </source>
</evidence>
<organism evidence="7 8">
    <name type="scientific">Pelagibius litoralis</name>
    <dbReference type="NCBI Taxonomy" id="374515"/>
    <lineage>
        <taxon>Bacteria</taxon>
        <taxon>Pseudomonadati</taxon>
        <taxon>Pseudomonadota</taxon>
        <taxon>Alphaproteobacteria</taxon>
        <taxon>Rhodospirillales</taxon>
        <taxon>Rhodovibrionaceae</taxon>
        <taxon>Pelagibius</taxon>
    </lineage>
</organism>
<evidence type="ECO:0000256" key="2">
    <source>
        <dbReference type="ARBA" id="ARBA00022448"/>
    </source>
</evidence>
<dbReference type="InterPro" id="IPR000709">
    <property type="entry name" value="Leu_Ile_Val-bd"/>
</dbReference>
<dbReference type="PRINTS" id="PR00337">
    <property type="entry name" value="LEUILEVALBP"/>
</dbReference>
<dbReference type="RefSeq" id="WP_167226702.1">
    <property type="nucleotide sequence ID" value="NZ_JAAQPH010000013.1"/>
</dbReference>
<dbReference type="EMBL" id="JAAQPH010000013">
    <property type="protein sequence ID" value="NIA70269.1"/>
    <property type="molecule type" value="Genomic_DNA"/>
</dbReference>
<dbReference type="PANTHER" id="PTHR47235:SF1">
    <property type="entry name" value="BLR6548 PROTEIN"/>
    <property type="match status" value="1"/>
</dbReference>
<name>A0A967EZJ4_9PROT</name>
<dbReference type="InterPro" id="IPR028082">
    <property type="entry name" value="Peripla_BP_I"/>
</dbReference>
<dbReference type="Proteomes" id="UP000761264">
    <property type="component" value="Unassembled WGS sequence"/>
</dbReference>
<evidence type="ECO:0000259" key="6">
    <source>
        <dbReference type="Pfam" id="PF13458"/>
    </source>
</evidence>
<dbReference type="CDD" id="cd19978">
    <property type="entry name" value="PBP1_ABC_ligand_binding-like"/>
    <property type="match status" value="1"/>
</dbReference>
<keyword evidence="8" id="KW-1185">Reference proteome</keyword>
<evidence type="ECO:0000313" key="8">
    <source>
        <dbReference type="Proteomes" id="UP000761264"/>
    </source>
</evidence>
<dbReference type="GO" id="GO:0006865">
    <property type="term" value="P:amino acid transport"/>
    <property type="evidence" value="ECO:0007669"/>
    <property type="project" value="UniProtKB-KW"/>
</dbReference>
<keyword evidence="3 5" id="KW-0732">Signal</keyword>
<dbReference type="PANTHER" id="PTHR47235">
    <property type="entry name" value="BLR6548 PROTEIN"/>
    <property type="match status" value="1"/>
</dbReference>
<sequence length="393" mass="41210">MGNCLTQRAALPAIALAVALSATYAAKAEVGVTDTTITFGQSAALDGPAAALGSGMREGILAAFAEANSNGGVAGRQLELKSYDDGYEPERAISNVQNLINQDKVFGLIGAVGTPTSKATQPIATENAVPFVGPFTGAGFLRDAALNNVINVRGTYGQETEAWIKHLTEDLGYDRIAILYQDDSFGRVGLAGVNKALEKRGLKLVAEGTYKRNTTAVKSALLAIRKAKPQAVVMVGAYKPIAQFIKLARKTKLGATYVNISFVGSKALAKELGKDGEGVVITQVVPFPWDGSIPLVQRYQAAMKAHDAAAEPGFVSLEGYMVGRIAIMALEKAQGDLTRQSFLQAVADTGSFDLGGITLNYGPGDNQGMDEVFLSIIQADGSFKAVQRLGGSS</sequence>
<comment type="similarity">
    <text evidence="1">Belongs to the leucine-binding protein family.</text>
</comment>
<dbReference type="SUPFAM" id="SSF53822">
    <property type="entry name" value="Periplasmic binding protein-like I"/>
    <property type="match status" value="1"/>
</dbReference>
<gene>
    <name evidence="7" type="ORF">HBA54_16805</name>
</gene>
<dbReference type="InterPro" id="IPR028081">
    <property type="entry name" value="Leu-bd"/>
</dbReference>
<evidence type="ECO:0000256" key="5">
    <source>
        <dbReference type="SAM" id="SignalP"/>
    </source>
</evidence>
<feature type="domain" description="Leucine-binding protein" evidence="6">
    <location>
        <begin position="36"/>
        <end position="380"/>
    </location>
</feature>
<protein>
    <submittedName>
        <fullName evidence="7">ABC transporter substrate-binding protein</fullName>
    </submittedName>
</protein>
<evidence type="ECO:0000256" key="4">
    <source>
        <dbReference type="ARBA" id="ARBA00022970"/>
    </source>
</evidence>
<feature type="chain" id="PRO_5037639762" evidence="5">
    <location>
        <begin position="29"/>
        <end position="393"/>
    </location>
</feature>
<dbReference type="AlphaFoldDB" id="A0A967EZJ4"/>
<dbReference type="Gene3D" id="3.40.50.2300">
    <property type="match status" value="2"/>
</dbReference>
<feature type="signal peptide" evidence="5">
    <location>
        <begin position="1"/>
        <end position="28"/>
    </location>
</feature>
<dbReference type="Pfam" id="PF13458">
    <property type="entry name" value="Peripla_BP_6"/>
    <property type="match status" value="1"/>
</dbReference>
<accession>A0A967EZJ4</accession>
<keyword evidence="2" id="KW-0813">Transport</keyword>
<reference evidence="7" key="1">
    <citation type="submission" date="2020-03" db="EMBL/GenBank/DDBJ databases">
        <title>Genome of Pelagibius litoralis DSM 21314T.</title>
        <authorList>
            <person name="Wang G."/>
        </authorList>
    </citation>
    <scope>NUCLEOTIDE SEQUENCE</scope>
    <source>
        <strain evidence="7">DSM 21314</strain>
    </source>
</reference>
<keyword evidence="4" id="KW-0029">Amino-acid transport</keyword>
<evidence type="ECO:0000313" key="7">
    <source>
        <dbReference type="EMBL" id="NIA70269.1"/>
    </source>
</evidence>